<proteinExistence type="predicted"/>
<evidence type="ECO:0000313" key="1">
    <source>
        <dbReference type="EMBL" id="MXU87808.1"/>
    </source>
</evidence>
<reference evidence="1" key="1">
    <citation type="submission" date="2019-12" db="EMBL/GenBank/DDBJ databases">
        <title>An insight into the sialome of adult female Ixodes ricinus ticks feeding for 6 days.</title>
        <authorList>
            <person name="Perner J."/>
            <person name="Ribeiro J.M.C."/>
        </authorList>
    </citation>
    <scope>NUCLEOTIDE SEQUENCE</scope>
    <source>
        <strain evidence="1">Semi-engorged</strain>
        <tissue evidence="1">Salivary glands</tissue>
    </source>
</reference>
<organism evidence="1">
    <name type="scientific">Ixodes ricinus</name>
    <name type="common">Common tick</name>
    <name type="synonym">Acarus ricinus</name>
    <dbReference type="NCBI Taxonomy" id="34613"/>
    <lineage>
        <taxon>Eukaryota</taxon>
        <taxon>Metazoa</taxon>
        <taxon>Ecdysozoa</taxon>
        <taxon>Arthropoda</taxon>
        <taxon>Chelicerata</taxon>
        <taxon>Arachnida</taxon>
        <taxon>Acari</taxon>
        <taxon>Parasitiformes</taxon>
        <taxon>Ixodida</taxon>
        <taxon>Ixodoidea</taxon>
        <taxon>Ixodidae</taxon>
        <taxon>Ixodinae</taxon>
        <taxon>Ixodes</taxon>
    </lineage>
</organism>
<name>A0A6B0U855_IXORI</name>
<dbReference type="AlphaFoldDB" id="A0A6B0U855"/>
<dbReference type="EMBL" id="GIFC01005725">
    <property type="protein sequence ID" value="MXU87808.1"/>
    <property type="molecule type" value="Transcribed_RNA"/>
</dbReference>
<protein>
    <submittedName>
        <fullName evidence="1">Putative secreted protein</fullName>
    </submittedName>
</protein>
<accession>A0A6B0U855</accession>
<sequence length="98" mass="10745">MAALLGHQIQFFVLAQRVSSVLVNIRAAVLRSTVNRTPKHENGTLCLSLIKNSKSRFSAESSFCRLGTSGSRLNRRANNEKEVALRLSSLASSSRTDL</sequence>